<dbReference type="Gene3D" id="3.30.1380.10">
    <property type="match status" value="1"/>
</dbReference>
<keyword evidence="5" id="KW-1185">Reference proteome</keyword>
<keyword evidence="2" id="KW-0732">Signal</keyword>
<evidence type="ECO:0000259" key="3">
    <source>
        <dbReference type="Pfam" id="PF08291"/>
    </source>
</evidence>
<dbReference type="EMBL" id="JBHTJV010000009">
    <property type="protein sequence ID" value="MFD0916708.1"/>
    <property type="molecule type" value="Genomic_DNA"/>
</dbReference>
<dbReference type="PROSITE" id="PS51257">
    <property type="entry name" value="PROKAR_LIPOPROTEIN"/>
    <property type="match status" value="1"/>
</dbReference>
<feature type="compositionally biased region" description="Basic residues" evidence="1">
    <location>
        <begin position="87"/>
        <end position="98"/>
    </location>
</feature>
<dbReference type="SUPFAM" id="SSF55166">
    <property type="entry name" value="Hedgehog/DD-peptidase"/>
    <property type="match status" value="1"/>
</dbReference>
<sequence>MFRMKHVCQVMVAFACIFLTACSQTATSTYGAKGSTASVENARQKKILASRERARKAKEARRAAFTKKREQRKAKRASSQRGTTAVQRKRASRSKSGSKRTTLFGSFKKKEVAKKTKSKKRVASKGRKQRIKRTKKAFVPSVSRKAGRLRVNAPWNCVPKRLKGVIYQIRKRWGPVTINSTHRSHRHNRRVGGKRRSYHLKCQAVDFRVHGSTRGLLTWLKRHPSVGGYKRYRSGFFHIDTGPKRTW</sequence>
<gene>
    <name evidence="4" type="ORF">ACFQ14_09840</name>
</gene>
<name>A0ABW3FG53_9HYPH</name>
<organism evidence="4 5">
    <name type="scientific">Pseudahrensia aquimaris</name>
    <dbReference type="NCBI Taxonomy" id="744461"/>
    <lineage>
        <taxon>Bacteria</taxon>
        <taxon>Pseudomonadati</taxon>
        <taxon>Pseudomonadota</taxon>
        <taxon>Alphaproteobacteria</taxon>
        <taxon>Hyphomicrobiales</taxon>
        <taxon>Ahrensiaceae</taxon>
        <taxon>Pseudahrensia</taxon>
    </lineage>
</organism>
<feature type="signal peptide" evidence="2">
    <location>
        <begin position="1"/>
        <end position="26"/>
    </location>
</feature>
<dbReference type="InterPro" id="IPR009045">
    <property type="entry name" value="Zn_M74/Hedgehog-like"/>
</dbReference>
<keyword evidence="4" id="KW-0645">Protease</keyword>
<evidence type="ECO:0000313" key="4">
    <source>
        <dbReference type="EMBL" id="MFD0916708.1"/>
    </source>
</evidence>
<dbReference type="InterPro" id="IPR013230">
    <property type="entry name" value="Peptidase_M15A_C"/>
</dbReference>
<evidence type="ECO:0000256" key="1">
    <source>
        <dbReference type="SAM" id="MobiDB-lite"/>
    </source>
</evidence>
<dbReference type="GO" id="GO:0004180">
    <property type="term" value="F:carboxypeptidase activity"/>
    <property type="evidence" value="ECO:0007669"/>
    <property type="project" value="UniProtKB-KW"/>
</dbReference>
<feature type="domain" description="Peptidase M15A C-terminal" evidence="3">
    <location>
        <begin position="162"/>
        <end position="240"/>
    </location>
</feature>
<dbReference type="Pfam" id="PF08291">
    <property type="entry name" value="Peptidase_M15_3"/>
    <property type="match status" value="1"/>
</dbReference>
<reference evidence="5" key="1">
    <citation type="journal article" date="2019" name="Int. J. Syst. Evol. Microbiol.">
        <title>The Global Catalogue of Microorganisms (GCM) 10K type strain sequencing project: providing services to taxonomists for standard genome sequencing and annotation.</title>
        <authorList>
            <consortium name="The Broad Institute Genomics Platform"/>
            <consortium name="The Broad Institute Genome Sequencing Center for Infectious Disease"/>
            <person name="Wu L."/>
            <person name="Ma J."/>
        </authorList>
    </citation>
    <scope>NUCLEOTIDE SEQUENCE [LARGE SCALE GENOMIC DNA]</scope>
    <source>
        <strain evidence="5">CCUG 60023</strain>
    </source>
</reference>
<feature type="compositionally biased region" description="Basic residues" evidence="1">
    <location>
        <begin position="51"/>
        <end position="78"/>
    </location>
</feature>
<keyword evidence="4" id="KW-0378">Hydrolase</keyword>
<protein>
    <submittedName>
        <fullName evidence="4">D-Ala-D-Ala carboxypeptidase family metallohydrolase</fullName>
    </submittedName>
</protein>
<feature type="compositionally biased region" description="Basic residues" evidence="1">
    <location>
        <begin position="115"/>
        <end position="136"/>
    </location>
</feature>
<evidence type="ECO:0000313" key="5">
    <source>
        <dbReference type="Proteomes" id="UP001597101"/>
    </source>
</evidence>
<comment type="caution">
    <text evidence="4">The sequence shown here is derived from an EMBL/GenBank/DDBJ whole genome shotgun (WGS) entry which is preliminary data.</text>
</comment>
<accession>A0ABW3FG53</accession>
<feature type="chain" id="PRO_5046322149" evidence="2">
    <location>
        <begin position="27"/>
        <end position="247"/>
    </location>
</feature>
<feature type="region of interest" description="Disordered" evidence="1">
    <location>
        <begin position="51"/>
        <end position="141"/>
    </location>
</feature>
<keyword evidence="4" id="KW-0121">Carboxypeptidase</keyword>
<dbReference type="RefSeq" id="WP_377212563.1">
    <property type="nucleotide sequence ID" value="NZ_JBHTJV010000009.1"/>
</dbReference>
<evidence type="ECO:0000256" key="2">
    <source>
        <dbReference type="SAM" id="SignalP"/>
    </source>
</evidence>
<dbReference type="Proteomes" id="UP001597101">
    <property type="component" value="Unassembled WGS sequence"/>
</dbReference>
<proteinExistence type="predicted"/>